<protein>
    <submittedName>
        <fullName evidence="2">DinB family protein</fullName>
    </submittedName>
</protein>
<reference evidence="2 3" key="1">
    <citation type="submission" date="2019-09" db="EMBL/GenBank/DDBJ databases">
        <title>Chitinophaga ginsengihumi sp. nov., isolated from soil of ginseng rhizosphere.</title>
        <authorList>
            <person name="Lee J."/>
        </authorList>
    </citation>
    <scope>NUCLEOTIDE SEQUENCE [LARGE SCALE GENOMIC DNA]</scope>
    <source>
        <strain evidence="2 3">BN140078</strain>
    </source>
</reference>
<organism evidence="2 3">
    <name type="scientific">Chitinophaga agrisoli</name>
    <dbReference type="NCBI Taxonomy" id="2607653"/>
    <lineage>
        <taxon>Bacteria</taxon>
        <taxon>Pseudomonadati</taxon>
        <taxon>Bacteroidota</taxon>
        <taxon>Chitinophagia</taxon>
        <taxon>Chitinophagales</taxon>
        <taxon>Chitinophagaceae</taxon>
        <taxon>Chitinophaga</taxon>
    </lineage>
</organism>
<dbReference type="Proteomes" id="UP000324611">
    <property type="component" value="Unassembled WGS sequence"/>
</dbReference>
<feature type="domain" description="DinB-like" evidence="1">
    <location>
        <begin position="10"/>
        <end position="163"/>
    </location>
</feature>
<dbReference type="Pfam" id="PF12867">
    <property type="entry name" value="DinB_2"/>
    <property type="match status" value="1"/>
</dbReference>
<dbReference type="InterPro" id="IPR034660">
    <property type="entry name" value="DinB/YfiT-like"/>
</dbReference>
<name>A0A5B2VU44_9BACT</name>
<evidence type="ECO:0000259" key="1">
    <source>
        <dbReference type="Pfam" id="PF12867"/>
    </source>
</evidence>
<keyword evidence="3" id="KW-1185">Reference proteome</keyword>
<dbReference type="RefSeq" id="WP_149838199.1">
    <property type="nucleotide sequence ID" value="NZ_VUOC01000002.1"/>
</dbReference>
<dbReference type="InterPro" id="IPR024775">
    <property type="entry name" value="DinB-like"/>
</dbReference>
<proteinExistence type="predicted"/>
<evidence type="ECO:0000313" key="3">
    <source>
        <dbReference type="Proteomes" id="UP000324611"/>
    </source>
</evidence>
<dbReference type="SUPFAM" id="SSF109854">
    <property type="entry name" value="DinB/YfiT-like putative metalloenzymes"/>
    <property type="match status" value="1"/>
</dbReference>
<dbReference type="Gene3D" id="1.20.120.450">
    <property type="entry name" value="dinb family like domain"/>
    <property type="match status" value="1"/>
</dbReference>
<comment type="caution">
    <text evidence="2">The sequence shown here is derived from an EMBL/GenBank/DDBJ whole genome shotgun (WGS) entry which is preliminary data.</text>
</comment>
<accession>A0A5B2VU44</accession>
<gene>
    <name evidence="2" type="ORF">F0L74_12510</name>
</gene>
<evidence type="ECO:0000313" key="2">
    <source>
        <dbReference type="EMBL" id="KAA2243323.1"/>
    </source>
</evidence>
<sequence>MNPAANLITQFNHTIDQWIAFLDDYTLEMLCQPPREGSWSLGQVYRHIIDDTNYQVEQMLAAAASTANSEGEMRPDGQAMFLRNSFPDIMIEGPATGSYIPQPADKVILRQELLAIRKTVNDLHTSTDLNAAAGKTEHPGFRFFSALEWLQFVEMHMRHHLRQKQRIDGALLPGEKEQG</sequence>
<dbReference type="AlphaFoldDB" id="A0A5B2VU44"/>
<reference evidence="2 3" key="2">
    <citation type="submission" date="2019-09" db="EMBL/GenBank/DDBJ databases">
        <authorList>
            <person name="Jin C."/>
        </authorList>
    </citation>
    <scope>NUCLEOTIDE SEQUENCE [LARGE SCALE GENOMIC DNA]</scope>
    <source>
        <strain evidence="2 3">BN140078</strain>
    </source>
</reference>
<dbReference type="EMBL" id="VUOC01000002">
    <property type="protein sequence ID" value="KAA2243323.1"/>
    <property type="molecule type" value="Genomic_DNA"/>
</dbReference>